<gene>
    <name evidence="12" type="primary">LOC103719854</name>
</gene>
<dbReference type="RefSeq" id="XP_008807509.1">
    <property type="nucleotide sequence ID" value="XM_008809287.4"/>
</dbReference>
<evidence type="ECO:0000313" key="12">
    <source>
        <dbReference type="RefSeq" id="XP_008807509.1"/>
    </source>
</evidence>
<comment type="PTM">
    <text evidence="10">Sulfation is important for activity and for the binding to a putative membrane receptor.</text>
</comment>
<reference evidence="12" key="2">
    <citation type="submission" date="2025-08" db="UniProtKB">
        <authorList>
            <consortium name="RefSeq"/>
        </authorList>
    </citation>
    <scope>IDENTIFICATION</scope>
    <source>
        <tissue evidence="12">Young leaves</tissue>
    </source>
</reference>
<dbReference type="OrthoDB" id="1914102at2759"/>
<evidence type="ECO:0000256" key="1">
    <source>
        <dbReference type="ARBA" id="ARBA00003158"/>
    </source>
</evidence>
<keyword evidence="8 10" id="KW-0221">Differentiation</keyword>
<evidence type="ECO:0000256" key="4">
    <source>
        <dbReference type="ARBA" id="ARBA00022473"/>
    </source>
</evidence>
<proteinExistence type="inferred from homology"/>
<dbReference type="GO" id="GO:0005576">
    <property type="term" value="C:extracellular region"/>
    <property type="evidence" value="ECO:0007669"/>
    <property type="project" value="UniProtKB-SubCell"/>
</dbReference>
<organism evidence="11 12">
    <name type="scientific">Phoenix dactylifera</name>
    <name type="common">Date palm</name>
    <dbReference type="NCBI Taxonomy" id="42345"/>
    <lineage>
        <taxon>Eukaryota</taxon>
        <taxon>Viridiplantae</taxon>
        <taxon>Streptophyta</taxon>
        <taxon>Embryophyta</taxon>
        <taxon>Tracheophyta</taxon>
        <taxon>Spermatophyta</taxon>
        <taxon>Magnoliopsida</taxon>
        <taxon>Liliopsida</taxon>
        <taxon>Arecaceae</taxon>
        <taxon>Coryphoideae</taxon>
        <taxon>Phoeniceae</taxon>
        <taxon>Phoenix</taxon>
    </lineage>
</organism>
<sequence length="95" mass="11047">MKHSSRSHGLLPLLLLLLTMLSVYTTRASRLLSQPKLDARVDDVTLLGDAAETEERYSRELMELEKCVEEDDECLKTRMISEAHLDYIYTQRHRP</sequence>
<dbReference type="Proteomes" id="UP000228380">
    <property type="component" value="Chromosome 14"/>
</dbReference>
<dbReference type="PANTHER" id="PTHR33285">
    <property type="entry name" value="PHYTOSULFOKINES 3"/>
    <property type="match status" value="1"/>
</dbReference>
<evidence type="ECO:0000256" key="10">
    <source>
        <dbReference type="RuleBase" id="RU368031"/>
    </source>
</evidence>
<evidence type="ECO:0000256" key="9">
    <source>
        <dbReference type="ARBA" id="ARBA00023030"/>
    </source>
</evidence>
<protein>
    <recommendedName>
        <fullName evidence="10">Phytosulfokine</fullName>
    </recommendedName>
    <component>
        <recommendedName>
            <fullName evidence="10">Phytosulfokine-alpha</fullName>
            <shortName evidence="10">PSK-alpha</shortName>
            <shortName evidence="10">Phytosulfokine-a</shortName>
        </recommendedName>
    </component>
    <component>
        <recommendedName>
            <fullName evidence="10">Phytosulfokine-beta</fullName>
            <shortName evidence="10">PSK-beta</shortName>
            <shortName evidence="10">Phytosulfokine-b</shortName>
        </recommendedName>
    </component>
</protein>
<accession>A0A8B7CVT5</accession>
<evidence type="ECO:0000256" key="6">
    <source>
        <dbReference type="ARBA" id="ARBA00022641"/>
    </source>
</evidence>
<dbReference type="GO" id="GO:0030154">
    <property type="term" value="P:cell differentiation"/>
    <property type="evidence" value="ECO:0007669"/>
    <property type="project" value="UniProtKB-UniRule"/>
</dbReference>
<reference evidence="11" key="1">
    <citation type="journal article" date="2019" name="Nat. Commun.">
        <title>Genome-wide association mapping of date palm fruit traits.</title>
        <authorList>
            <person name="Hazzouri K.M."/>
            <person name="Gros-Balthazard M."/>
            <person name="Flowers J.M."/>
            <person name="Copetti D."/>
            <person name="Lemansour A."/>
            <person name="Lebrun M."/>
            <person name="Masmoudi K."/>
            <person name="Ferrand S."/>
            <person name="Dhar M.I."/>
            <person name="Fresquez Z.A."/>
            <person name="Rosas U."/>
            <person name="Zhang J."/>
            <person name="Talag J."/>
            <person name="Lee S."/>
            <person name="Kudrna D."/>
            <person name="Powell R.F."/>
            <person name="Leitch I.J."/>
            <person name="Krueger R.R."/>
            <person name="Wing R.A."/>
            <person name="Amiri K.M.A."/>
            <person name="Purugganan M.D."/>
        </authorList>
    </citation>
    <scope>NUCLEOTIDE SEQUENCE [LARGE SCALE GENOMIC DNA]</scope>
    <source>
        <strain evidence="11">cv. Khalas</strain>
    </source>
</reference>
<evidence type="ECO:0000256" key="5">
    <source>
        <dbReference type="ARBA" id="ARBA00022525"/>
    </source>
</evidence>
<evidence type="ECO:0000313" key="11">
    <source>
        <dbReference type="Proteomes" id="UP000228380"/>
    </source>
</evidence>
<keyword evidence="9 10" id="KW-0339">Growth factor</keyword>
<dbReference type="AlphaFoldDB" id="A0A8B7CVT5"/>
<evidence type="ECO:0000256" key="3">
    <source>
        <dbReference type="ARBA" id="ARBA00010781"/>
    </source>
</evidence>
<comment type="function">
    <text evidence="1 10">Promotes plant cell differentiation, organogenesis and somatic embryogenesis as well as cell proliferation.</text>
</comment>
<keyword evidence="4 10" id="KW-0217">Developmental protein</keyword>
<feature type="chain" id="PRO_5034402015" description="Phytosulfokine" evidence="10">
    <location>
        <begin position="29"/>
        <end position="95"/>
    </location>
</feature>
<dbReference type="KEGG" id="pda:103719854"/>
<name>A0A8B7CVT5_PHODC</name>
<dbReference type="InterPro" id="IPR009438">
    <property type="entry name" value="Phytosulfokine"/>
</dbReference>
<dbReference type="GO" id="GO:0008083">
    <property type="term" value="F:growth factor activity"/>
    <property type="evidence" value="ECO:0007669"/>
    <property type="project" value="UniProtKB-UniRule"/>
</dbReference>
<feature type="signal peptide" evidence="10">
    <location>
        <begin position="1"/>
        <end position="28"/>
    </location>
</feature>
<comment type="subcellular location">
    <subcellularLocation>
        <location evidence="2 10">Secreted</location>
    </subcellularLocation>
</comment>
<dbReference type="Pfam" id="PF06404">
    <property type="entry name" value="PSK"/>
    <property type="match status" value="1"/>
</dbReference>
<keyword evidence="11" id="KW-1185">Reference proteome</keyword>
<evidence type="ECO:0000256" key="2">
    <source>
        <dbReference type="ARBA" id="ARBA00004613"/>
    </source>
</evidence>
<dbReference type="GO" id="GO:0008283">
    <property type="term" value="P:cell population proliferation"/>
    <property type="evidence" value="ECO:0007669"/>
    <property type="project" value="UniProtKB-UniRule"/>
</dbReference>
<comment type="similarity">
    <text evidence="3 10">Belongs to the phytosulfokine family.</text>
</comment>
<dbReference type="GeneID" id="103719854"/>
<dbReference type="PANTHER" id="PTHR33285:SF33">
    <property type="entry name" value="PHYTOSULFOKINE"/>
    <property type="match status" value="1"/>
</dbReference>
<evidence type="ECO:0000256" key="7">
    <source>
        <dbReference type="ARBA" id="ARBA00022729"/>
    </source>
</evidence>
<evidence type="ECO:0000256" key="8">
    <source>
        <dbReference type="ARBA" id="ARBA00022782"/>
    </source>
</evidence>
<keyword evidence="6 10" id="KW-0765">Sulfation</keyword>
<keyword evidence="7 10" id="KW-0732">Signal</keyword>
<keyword evidence="5 10" id="KW-0964">Secreted</keyword>
<comment type="PTM">
    <text evidence="10">PSK-alpha is produced by endopeptidase digestion. PSK-beta is produced from PSK-alpha by exopeptidase digestion.</text>
</comment>